<accession>A0A4S8MCN4</accession>
<dbReference type="Proteomes" id="UP000297245">
    <property type="component" value="Unassembled WGS sequence"/>
</dbReference>
<proteinExistence type="predicted"/>
<dbReference type="AlphaFoldDB" id="A0A4S8MCN4"/>
<evidence type="ECO:0000313" key="1">
    <source>
        <dbReference type="EMBL" id="THV00293.1"/>
    </source>
</evidence>
<dbReference type="EMBL" id="ML179106">
    <property type="protein sequence ID" value="THV00293.1"/>
    <property type="molecule type" value="Genomic_DNA"/>
</dbReference>
<name>A0A4S8MCN4_DENBC</name>
<organism evidence="1 2">
    <name type="scientific">Dendrothele bispora (strain CBS 962.96)</name>
    <dbReference type="NCBI Taxonomy" id="1314807"/>
    <lineage>
        <taxon>Eukaryota</taxon>
        <taxon>Fungi</taxon>
        <taxon>Dikarya</taxon>
        <taxon>Basidiomycota</taxon>
        <taxon>Agaricomycotina</taxon>
        <taxon>Agaricomycetes</taxon>
        <taxon>Agaricomycetidae</taxon>
        <taxon>Agaricales</taxon>
        <taxon>Agaricales incertae sedis</taxon>
        <taxon>Dendrothele</taxon>
    </lineage>
</organism>
<keyword evidence="2" id="KW-1185">Reference proteome</keyword>
<gene>
    <name evidence="1" type="ORF">K435DRAFT_462131</name>
</gene>
<protein>
    <submittedName>
        <fullName evidence="1">Uncharacterized protein</fullName>
    </submittedName>
</protein>
<reference evidence="1 2" key="1">
    <citation type="journal article" date="2019" name="Nat. Ecol. Evol.">
        <title>Megaphylogeny resolves global patterns of mushroom evolution.</title>
        <authorList>
            <person name="Varga T."/>
            <person name="Krizsan K."/>
            <person name="Foldi C."/>
            <person name="Dima B."/>
            <person name="Sanchez-Garcia M."/>
            <person name="Sanchez-Ramirez S."/>
            <person name="Szollosi G.J."/>
            <person name="Szarkandi J.G."/>
            <person name="Papp V."/>
            <person name="Albert L."/>
            <person name="Andreopoulos W."/>
            <person name="Angelini C."/>
            <person name="Antonin V."/>
            <person name="Barry K.W."/>
            <person name="Bougher N.L."/>
            <person name="Buchanan P."/>
            <person name="Buyck B."/>
            <person name="Bense V."/>
            <person name="Catcheside P."/>
            <person name="Chovatia M."/>
            <person name="Cooper J."/>
            <person name="Damon W."/>
            <person name="Desjardin D."/>
            <person name="Finy P."/>
            <person name="Geml J."/>
            <person name="Haridas S."/>
            <person name="Hughes K."/>
            <person name="Justo A."/>
            <person name="Karasinski D."/>
            <person name="Kautmanova I."/>
            <person name="Kiss B."/>
            <person name="Kocsube S."/>
            <person name="Kotiranta H."/>
            <person name="LaButti K.M."/>
            <person name="Lechner B.E."/>
            <person name="Liimatainen K."/>
            <person name="Lipzen A."/>
            <person name="Lukacs Z."/>
            <person name="Mihaltcheva S."/>
            <person name="Morgado L.N."/>
            <person name="Niskanen T."/>
            <person name="Noordeloos M.E."/>
            <person name="Ohm R.A."/>
            <person name="Ortiz-Santana B."/>
            <person name="Ovrebo C."/>
            <person name="Racz N."/>
            <person name="Riley R."/>
            <person name="Savchenko A."/>
            <person name="Shiryaev A."/>
            <person name="Soop K."/>
            <person name="Spirin V."/>
            <person name="Szebenyi C."/>
            <person name="Tomsovsky M."/>
            <person name="Tulloss R.E."/>
            <person name="Uehling J."/>
            <person name="Grigoriev I.V."/>
            <person name="Vagvolgyi C."/>
            <person name="Papp T."/>
            <person name="Martin F.M."/>
            <person name="Miettinen O."/>
            <person name="Hibbett D.S."/>
            <person name="Nagy L.G."/>
        </authorList>
    </citation>
    <scope>NUCLEOTIDE SEQUENCE [LARGE SCALE GENOMIC DNA]</scope>
    <source>
        <strain evidence="1 2">CBS 962.96</strain>
    </source>
</reference>
<sequence>MNQFLCQRFDSNLRITKVYFHDDHTLSYGKESFSRIIQRLLALVKNPFHPYFFFNFDTTIFRHIVVTHFIQQMARSGHSLESRRLLATSGIMELIVEVMRLSMRPPSST</sequence>
<evidence type="ECO:0000313" key="2">
    <source>
        <dbReference type="Proteomes" id="UP000297245"/>
    </source>
</evidence>